<dbReference type="OMA" id="DTDERIM"/>
<evidence type="ECO:0000313" key="1">
    <source>
        <dbReference type="EMBL" id="KYP70372.1"/>
    </source>
</evidence>
<evidence type="ECO:0000313" key="2">
    <source>
        <dbReference type="Proteomes" id="UP000075243"/>
    </source>
</evidence>
<organism evidence="1 2">
    <name type="scientific">Cajanus cajan</name>
    <name type="common">Pigeon pea</name>
    <name type="synonym">Cajanus indicus</name>
    <dbReference type="NCBI Taxonomy" id="3821"/>
    <lineage>
        <taxon>Eukaryota</taxon>
        <taxon>Viridiplantae</taxon>
        <taxon>Streptophyta</taxon>
        <taxon>Embryophyta</taxon>
        <taxon>Tracheophyta</taxon>
        <taxon>Spermatophyta</taxon>
        <taxon>Magnoliopsida</taxon>
        <taxon>eudicotyledons</taxon>
        <taxon>Gunneridae</taxon>
        <taxon>Pentapetalae</taxon>
        <taxon>rosids</taxon>
        <taxon>fabids</taxon>
        <taxon>Fabales</taxon>
        <taxon>Fabaceae</taxon>
        <taxon>Papilionoideae</taxon>
        <taxon>50 kb inversion clade</taxon>
        <taxon>NPAAA clade</taxon>
        <taxon>indigoferoid/millettioid clade</taxon>
        <taxon>Phaseoleae</taxon>
        <taxon>Cajanus</taxon>
    </lineage>
</organism>
<proteinExistence type="predicted"/>
<dbReference type="GO" id="GO:0009505">
    <property type="term" value="C:plant-type cell wall"/>
    <property type="evidence" value="ECO:0007669"/>
    <property type="project" value="TreeGrafter"/>
</dbReference>
<dbReference type="GO" id="GO:0004566">
    <property type="term" value="F:beta-glucuronidase activity"/>
    <property type="evidence" value="ECO:0007669"/>
    <property type="project" value="TreeGrafter"/>
</dbReference>
<dbReference type="PANTHER" id="PTHR14363">
    <property type="entry name" value="HEPARANASE-RELATED"/>
    <property type="match status" value="1"/>
</dbReference>
<dbReference type="AlphaFoldDB" id="A0A151TTG8"/>
<keyword evidence="2" id="KW-1185">Reference proteome</keyword>
<reference evidence="1 2" key="1">
    <citation type="journal article" date="2012" name="Nat. Biotechnol.">
        <title>Draft genome sequence of pigeonpea (Cajanus cajan), an orphan legume crop of resource-poor farmers.</title>
        <authorList>
            <person name="Varshney R.K."/>
            <person name="Chen W."/>
            <person name="Li Y."/>
            <person name="Bharti A.K."/>
            <person name="Saxena R.K."/>
            <person name="Schlueter J.A."/>
            <person name="Donoghue M.T."/>
            <person name="Azam S."/>
            <person name="Fan G."/>
            <person name="Whaley A.M."/>
            <person name="Farmer A.D."/>
            <person name="Sheridan J."/>
            <person name="Iwata A."/>
            <person name="Tuteja R."/>
            <person name="Penmetsa R.V."/>
            <person name="Wu W."/>
            <person name="Upadhyaya H.D."/>
            <person name="Yang S.P."/>
            <person name="Shah T."/>
            <person name="Saxena K.B."/>
            <person name="Michael T."/>
            <person name="McCombie W.R."/>
            <person name="Yang B."/>
            <person name="Zhang G."/>
            <person name="Yang H."/>
            <person name="Wang J."/>
            <person name="Spillane C."/>
            <person name="Cook D.R."/>
            <person name="May G.D."/>
            <person name="Xu X."/>
            <person name="Jackson S.A."/>
        </authorList>
    </citation>
    <scope>NUCLEOTIDE SEQUENCE [LARGE SCALE GENOMIC DNA]</scope>
    <source>
        <strain evidence="2">cv. Asha</strain>
    </source>
</reference>
<accession>A0A151TTG8</accession>
<dbReference type="PANTHER" id="PTHR14363:SF13">
    <property type="entry name" value="OS07G0598400 PROTEIN"/>
    <property type="match status" value="1"/>
</dbReference>
<sequence length="135" mass="14804">MGSKVLSVSHEGSPFLRAYAHCSKKGPGVTMLLINMSNSTTFNVSFVDDMNLYPVLETVPGRVPMTMREEYHLTPKDGNIRSDVVLLNGTPLQLTESLDIPEMKPRLVDASSPVKVEPDSIVFVYTKSFNAPTCG</sequence>
<dbReference type="Gramene" id="C.cajan_09324.t">
    <property type="protein sequence ID" value="C.cajan_09324.t"/>
    <property type="gene ID" value="C.cajan_09324"/>
</dbReference>
<protein>
    <submittedName>
        <fullName evidence="1">Heparanase-like protein 2</fullName>
    </submittedName>
</protein>
<dbReference type="Proteomes" id="UP000075243">
    <property type="component" value="Chromosome 3"/>
</dbReference>
<name>A0A151TTG8_CAJCA</name>
<dbReference type="EMBL" id="CM003605">
    <property type="protein sequence ID" value="KYP70372.1"/>
    <property type="molecule type" value="Genomic_DNA"/>
</dbReference>
<gene>
    <name evidence="1" type="ORF">KK1_009588</name>
</gene>